<evidence type="ECO:0000313" key="2">
    <source>
        <dbReference type="EMBL" id="AFL90365.1"/>
    </source>
</evidence>
<dbReference type="KEGG" id="trs:Terro_4159"/>
<dbReference type="Proteomes" id="UP000006056">
    <property type="component" value="Chromosome"/>
</dbReference>
<gene>
    <name evidence="2" type="ordered locus">Terro_4159</name>
</gene>
<dbReference type="eggNOG" id="ENOG5033Y22">
    <property type="taxonomic scope" value="Bacteria"/>
</dbReference>
<feature type="signal peptide" evidence="1">
    <location>
        <begin position="1"/>
        <end position="26"/>
    </location>
</feature>
<proteinExistence type="predicted"/>
<dbReference type="RefSeq" id="WP_014787625.1">
    <property type="nucleotide sequence ID" value="NC_018014.1"/>
</dbReference>
<dbReference type="STRING" id="926566.Terro_4159"/>
<accession>I3ZM97</accession>
<protein>
    <submittedName>
        <fullName evidence="2">Uncharacterized protein</fullName>
    </submittedName>
</protein>
<dbReference type="HOGENOM" id="CLU_1440411_0_0_0"/>
<reference evidence="2 3" key="1">
    <citation type="submission" date="2012-06" db="EMBL/GenBank/DDBJ databases">
        <title>Complete genome of Terriglobus roseus DSM 18391.</title>
        <authorList>
            <consortium name="US DOE Joint Genome Institute (JGI-PGF)"/>
            <person name="Lucas S."/>
            <person name="Copeland A."/>
            <person name="Lapidus A."/>
            <person name="Glavina del Rio T."/>
            <person name="Dalin E."/>
            <person name="Tice H."/>
            <person name="Bruce D."/>
            <person name="Goodwin L."/>
            <person name="Pitluck S."/>
            <person name="Peters L."/>
            <person name="Mikhailova N."/>
            <person name="Munk A.C.C."/>
            <person name="Kyrpides N."/>
            <person name="Mavromatis K."/>
            <person name="Ivanova N."/>
            <person name="Brettin T."/>
            <person name="Detter J.C."/>
            <person name="Han C."/>
            <person name="Larimer F."/>
            <person name="Land M."/>
            <person name="Hauser L."/>
            <person name="Markowitz V."/>
            <person name="Cheng J.-F."/>
            <person name="Hugenholtz P."/>
            <person name="Woyke T."/>
            <person name="Wu D."/>
            <person name="Brambilla E."/>
            <person name="Klenk H.-P."/>
            <person name="Eisen J.A."/>
        </authorList>
    </citation>
    <scope>NUCLEOTIDE SEQUENCE [LARGE SCALE GENOMIC DNA]</scope>
    <source>
        <strain evidence="3">DSM 18391 / NRRL B-41598 / KBS 63</strain>
    </source>
</reference>
<dbReference type="EMBL" id="CP003379">
    <property type="protein sequence ID" value="AFL90365.1"/>
    <property type="molecule type" value="Genomic_DNA"/>
</dbReference>
<dbReference type="AlphaFoldDB" id="I3ZM97"/>
<feature type="chain" id="PRO_5003684300" evidence="1">
    <location>
        <begin position="27"/>
        <end position="198"/>
    </location>
</feature>
<sequence length="198" mass="22090">MRTFRSATHCLALAALLLIGAATGSAQQIVQRGALGTPALVQDDTEQWTTPLLLAEDHDVSIYMPDVSTPQWLQKNYDSFINKGTYVLTLFTFYRTPAACRANQVAWGLGDAAHLNACVDTGYRARRALIDPQSKSVTLQAAVMVDQSGYIQPSTLRDDQLFRTWDQLDGNTQLALKKADEFVTRQLKIYDVRQRSLH</sequence>
<name>I3ZM97_TERRK</name>
<evidence type="ECO:0000256" key="1">
    <source>
        <dbReference type="SAM" id="SignalP"/>
    </source>
</evidence>
<dbReference type="OrthoDB" id="114362at2"/>
<evidence type="ECO:0000313" key="3">
    <source>
        <dbReference type="Proteomes" id="UP000006056"/>
    </source>
</evidence>
<organism evidence="2 3">
    <name type="scientific">Terriglobus roseus (strain DSM 18391 / NRRL B-41598 / KBS 63)</name>
    <dbReference type="NCBI Taxonomy" id="926566"/>
    <lineage>
        <taxon>Bacteria</taxon>
        <taxon>Pseudomonadati</taxon>
        <taxon>Acidobacteriota</taxon>
        <taxon>Terriglobia</taxon>
        <taxon>Terriglobales</taxon>
        <taxon>Acidobacteriaceae</taxon>
        <taxon>Terriglobus</taxon>
    </lineage>
</organism>
<keyword evidence="1" id="KW-0732">Signal</keyword>
<keyword evidence="3" id="KW-1185">Reference proteome</keyword>